<evidence type="ECO:0000313" key="8">
    <source>
        <dbReference type="EMBL" id="NIL28428.1"/>
    </source>
</evidence>
<sequence length="368" mass="38658">MNKLNKLILLSALLSCSQYALALATCTTKITPARTFVANLSPASITVGPDMPNGTVVYRLDFRDPGTATDAFTCGAGSFNAPQTLEYTSTPTIANWSGTPFPNRVYQTQVPGIGVVVSSDLSNQALPTVAYTTTYSGDAFFNFNVRINAVLSLIKIGPVSPGTINGALLPRVRLNLSTDPTLTNSTPIPIYNLSFGGSLNIVSQTCTTPDVNVAMGSFEVSKYFTGIGSTTPWKDASINLTNCPVFYGYFNNSSYNTSPGSGVTTVGQPINNTLSVKLTPATAILNSSNGIFAIDSSNASAAKGVGIQLGYGATSSPSLLDFSKNITVSLTSSQQSVKIPLSARYYQTASAVSPGRADGKVVFLINYY</sequence>
<dbReference type="PANTHER" id="PTHR33420">
    <property type="entry name" value="FIMBRIAL SUBUNIT ELFA-RELATED"/>
    <property type="match status" value="1"/>
</dbReference>
<dbReference type="InterPro" id="IPR000259">
    <property type="entry name" value="Adhesion_dom_fimbrial"/>
</dbReference>
<keyword evidence="4" id="KW-0281">Fimbrium</keyword>
<name>A0A2R4NLD6_9GAMM</name>
<evidence type="ECO:0000259" key="6">
    <source>
        <dbReference type="Pfam" id="PF00419"/>
    </source>
</evidence>
<evidence type="ECO:0000313" key="9">
    <source>
        <dbReference type="Proteomes" id="UP000240908"/>
    </source>
</evidence>
<dbReference type="Proteomes" id="UP000240908">
    <property type="component" value="Chromosome"/>
</dbReference>
<comment type="similarity">
    <text evidence="2">Belongs to the fimbrial protein family.</text>
</comment>
<evidence type="ECO:0000256" key="3">
    <source>
        <dbReference type="ARBA" id="ARBA00022729"/>
    </source>
</evidence>
<dbReference type="SUPFAM" id="SSF49401">
    <property type="entry name" value="Bacterial adhesins"/>
    <property type="match status" value="1"/>
</dbReference>
<dbReference type="Gene3D" id="2.60.40.1090">
    <property type="entry name" value="Fimbrial-type adhesion domain"/>
    <property type="match status" value="1"/>
</dbReference>
<evidence type="ECO:0000256" key="1">
    <source>
        <dbReference type="ARBA" id="ARBA00004561"/>
    </source>
</evidence>
<organism evidence="8 10">
    <name type="scientific">Yersinia massiliensis</name>
    <dbReference type="NCBI Taxonomy" id="419257"/>
    <lineage>
        <taxon>Bacteria</taxon>
        <taxon>Pseudomonadati</taxon>
        <taxon>Pseudomonadota</taxon>
        <taxon>Gammaproteobacteria</taxon>
        <taxon>Enterobacterales</taxon>
        <taxon>Yersiniaceae</taxon>
        <taxon>Yersinia</taxon>
    </lineage>
</organism>
<feature type="signal peptide" evidence="5">
    <location>
        <begin position="1"/>
        <end position="22"/>
    </location>
</feature>
<dbReference type="PANTHER" id="PTHR33420:SF12">
    <property type="entry name" value="FIMBRIN-LIKE PROTEIN FIMI-RELATED"/>
    <property type="match status" value="1"/>
</dbReference>
<evidence type="ECO:0000256" key="4">
    <source>
        <dbReference type="ARBA" id="ARBA00023263"/>
    </source>
</evidence>
<gene>
    <name evidence="7" type="ORF">DA391_04115</name>
    <name evidence="8" type="ORF">HB980_17990</name>
</gene>
<dbReference type="InterPro" id="IPR036937">
    <property type="entry name" value="Adhesion_dom_fimbrial_sf"/>
</dbReference>
<dbReference type="RefSeq" id="WP_050879115.1">
    <property type="nucleotide sequence ID" value="NZ_CAUPYG010000029.1"/>
</dbReference>
<comment type="subcellular location">
    <subcellularLocation>
        <location evidence="1">Fimbrium</location>
    </subcellularLocation>
</comment>
<dbReference type="Pfam" id="PF00419">
    <property type="entry name" value="Fimbrial"/>
    <property type="match status" value="1"/>
</dbReference>
<proteinExistence type="inferred from homology"/>
<dbReference type="InterPro" id="IPR050263">
    <property type="entry name" value="Bact_Fimbrial_Adh_Pro"/>
</dbReference>
<dbReference type="Proteomes" id="UP000698240">
    <property type="component" value="Unassembled WGS sequence"/>
</dbReference>
<dbReference type="Gene3D" id="2.60.40.3310">
    <property type="match status" value="1"/>
</dbReference>
<dbReference type="AlphaFoldDB" id="A0A2R4NLD6"/>
<dbReference type="InterPro" id="IPR008966">
    <property type="entry name" value="Adhesion_dom_sf"/>
</dbReference>
<dbReference type="EMBL" id="CP028487">
    <property type="protein sequence ID" value="AVX36916.1"/>
    <property type="molecule type" value="Genomic_DNA"/>
</dbReference>
<reference evidence="8" key="2">
    <citation type="submission" date="2020-03" db="EMBL/GenBank/DDBJ databases">
        <authorList>
            <person name="Kislichkina A."/>
            <person name="Dentovskaya S."/>
            <person name="Shaikhutdinov R."/>
            <person name="Ivanov S."/>
            <person name="Sizova A."/>
            <person name="Solomentsev V."/>
            <person name="Bogun A."/>
        </authorList>
    </citation>
    <scope>NUCLEOTIDE SEQUENCE</scope>
    <source>
        <strain evidence="8">SCPM-O-B-8025</strain>
    </source>
</reference>
<reference evidence="9" key="1">
    <citation type="journal article" date="2018" name="Genome Announc.">
        <title>First complete genome sequence of Yersinia massiliensis.</title>
        <authorList>
            <person name="Thomas M.C."/>
            <person name="Arling V."/>
            <person name="Goji N."/>
            <person name="Janzen T.W."/>
            <person name="Duceppe M.-O."/>
            <person name="Mathews A."/>
            <person name="Carrillo C."/>
            <person name="Amoako K."/>
        </authorList>
    </citation>
    <scope>NUCLEOTIDE SEQUENCE [LARGE SCALE GENOMIC DNA]</scope>
    <source>
        <strain evidence="9">GTA</strain>
    </source>
</reference>
<keyword evidence="3 5" id="KW-0732">Signal</keyword>
<dbReference type="KEGG" id="yma:DA391_04115"/>
<feature type="chain" id="PRO_5044578458" evidence="5">
    <location>
        <begin position="23"/>
        <end position="368"/>
    </location>
</feature>
<evidence type="ECO:0000313" key="7">
    <source>
        <dbReference type="EMBL" id="AVX36916.1"/>
    </source>
</evidence>
<accession>A0A2R4NLD6</accession>
<evidence type="ECO:0000256" key="2">
    <source>
        <dbReference type="ARBA" id="ARBA00006671"/>
    </source>
</evidence>
<dbReference type="GO" id="GO:0043709">
    <property type="term" value="P:cell adhesion involved in single-species biofilm formation"/>
    <property type="evidence" value="ECO:0007669"/>
    <property type="project" value="TreeGrafter"/>
</dbReference>
<keyword evidence="9" id="KW-1185">Reference proteome</keyword>
<evidence type="ECO:0000313" key="10">
    <source>
        <dbReference type="Proteomes" id="UP000698240"/>
    </source>
</evidence>
<evidence type="ECO:0000256" key="5">
    <source>
        <dbReference type="SAM" id="SignalP"/>
    </source>
</evidence>
<protein>
    <submittedName>
        <fullName evidence="8">Type 1 fimbrial protein</fullName>
    </submittedName>
</protein>
<dbReference type="GO" id="GO:0009289">
    <property type="term" value="C:pilus"/>
    <property type="evidence" value="ECO:0007669"/>
    <property type="project" value="UniProtKB-SubCell"/>
</dbReference>
<dbReference type="EMBL" id="JAASAN010000009">
    <property type="protein sequence ID" value="NIL28428.1"/>
    <property type="molecule type" value="Genomic_DNA"/>
</dbReference>
<feature type="domain" description="Fimbrial-type adhesion" evidence="6">
    <location>
        <begin position="200"/>
        <end position="367"/>
    </location>
</feature>